<dbReference type="Proteomes" id="UP000680670">
    <property type="component" value="Unassembled WGS sequence"/>
</dbReference>
<evidence type="ECO:0000256" key="1">
    <source>
        <dbReference type="SAM" id="MobiDB-lite"/>
    </source>
</evidence>
<sequence>MNTKNLNRNKPKVAPGMNTHDPLEKKATKKEIKQGDFTEVTRLFIDRTPED</sequence>
<protein>
    <submittedName>
        <fullName evidence="2">Uncharacterized protein</fullName>
    </submittedName>
</protein>
<keyword evidence="3" id="KW-1185">Reference proteome</keyword>
<proteinExistence type="predicted"/>
<dbReference type="RefSeq" id="WP_212947698.1">
    <property type="nucleotide sequence ID" value="NZ_BORI01000003.1"/>
</dbReference>
<gene>
    <name evidence="2" type="ORF">J6TS1_01200</name>
</gene>
<evidence type="ECO:0000313" key="3">
    <source>
        <dbReference type="Proteomes" id="UP000680670"/>
    </source>
</evidence>
<feature type="region of interest" description="Disordered" evidence="1">
    <location>
        <begin position="1"/>
        <end position="30"/>
    </location>
</feature>
<name>A0ABQ4KQH0_SIMTE</name>
<accession>A0ABQ4KQH0</accession>
<comment type="caution">
    <text evidence="2">The sequence shown here is derived from an EMBL/GenBank/DDBJ whole genome shotgun (WGS) entry which is preliminary data.</text>
</comment>
<organism evidence="2 3">
    <name type="scientific">Siminovitchia terrae</name>
    <name type="common">Bacillus terrae</name>
    <dbReference type="NCBI Taxonomy" id="1914933"/>
    <lineage>
        <taxon>Bacteria</taxon>
        <taxon>Bacillati</taxon>
        <taxon>Bacillota</taxon>
        <taxon>Bacilli</taxon>
        <taxon>Bacillales</taxon>
        <taxon>Bacillaceae</taxon>
        <taxon>Siminovitchia</taxon>
    </lineage>
</organism>
<evidence type="ECO:0000313" key="2">
    <source>
        <dbReference type="EMBL" id="GIN94250.1"/>
    </source>
</evidence>
<dbReference type="EMBL" id="BORJ01000001">
    <property type="protein sequence ID" value="GIN94250.1"/>
    <property type="molecule type" value="Genomic_DNA"/>
</dbReference>
<feature type="compositionally biased region" description="Basic and acidic residues" evidence="1">
    <location>
        <begin position="21"/>
        <end position="30"/>
    </location>
</feature>
<reference evidence="2 3" key="1">
    <citation type="submission" date="2021-03" db="EMBL/GenBank/DDBJ databases">
        <title>Antimicrobial resistance genes in bacteria isolated from Japanese honey, and their potential for conferring macrolide and lincosamide resistance in the American foulbrood pathogen Paenibacillus larvae.</title>
        <authorList>
            <person name="Okamoto M."/>
            <person name="Kumagai M."/>
            <person name="Kanamori H."/>
            <person name="Takamatsu D."/>
        </authorList>
    </citation>
    <scope>NUCLEOTIDE SEQUENCE [LARGE SCALE GENOMIC DNA]</scope>
    <source>
        <strain evidence="2 3">J6TS1</strain>
    </source>
</reference>